<dbReference type="RefSeq" id="WP_099473890.1">
    <property type="nucleotide sequence ID" value="NZ_CP041025.1"/>
</dbReference>
<feature type="domain" description="Histidine kinase/HSP90-like ATPase" evidence="1">
    <location>
        <begin position="176"/>
        <end position="294"/>
    </location>
</feature>
<gene>
    <name evidence="2" type="ORF">CRD36_12815</name>
</gene>
<organism evidence="2 3">
    <name type="scientific">Paremcibacter congregatus</name>
    <dbReference type="NCBI Taxonomy" id="2043170"/>
    <lineage>
        <taxon>Bacteria</taxon>
        <taxon>Pseudomonadati</taxon>
        <taxon>Pseudomonadota</taxon>
        <taxon>Alphaproteobacteria</taxon>
        <taxon>Emcibacterales</taxon>
        <taxon>Emcibacteraceae</taxon>
        <taxon>Paremcibacter</taxon>
    </lineage>
</organism>
<proteinExistence type="predicted"/>
<dbReference type="Proteomes" id="UP000229730">
    <property type="component" value="Unassembled WGS sequence"/>
</dbReference>
<dbReference type="AlphaFoldDB" id="A0A2G4YP40"/>
<keyword evidence="3" id="KW-1185">Reference proteome</keyword>
<evidence type="ECO:0000313" key="2">
    <source>
        <dbReference type="EMBL" id="PHZ84078.1"/>
    </source>
</evidence>
<comment type="caution">
    <text evidence="2">The sequence shown here is derived from an EMBL/GenBank/DDBJ whole genome shotgun (WGS) entry which is preliminary data.</text>
</comment>
<dbReference type="InterPro" id="IPR036890">
    <property type="entry name" value="HATPase_C_sf"/>
</dbReference>
<protein>
    <recommendedName>
        <fullName evidence="1">Histidine kinase/HSP90-like ATPase domain-containing protein</fullName>
    </recommendedName>
</protein>
<dbReference type="EMBL" id="PDEM01000025">
    <property type="protein sequence ID" value="PHZ84078.1"/>
    <property type="molecule type" value="Genomic_DNA"/>
</dbReference>
<evidence type="ECO:0000313" key="3">
    <source>
        <dbReference type="Proteomes" id="UP000229730"/>
    </source>
</evidence>
<dbReference type="InParanoid" id="A0A2G4YP40"/>
<dbReference type="Gene3D" id="3.30.565.10">
    <property type="entry name" value="Histidine kinase-like ATPase, C-terminal domain"/>
    <property type="match status" value="1"/>
</dbReference>
<dbReference type="InterPro" id="IPR003594">
    <property type="entry name" value="HATPase_dom"/>
</dbReference>
<accession>A0A2G4YP40</accession>
<dbReference type="CDD" id="cd16936">
    <property type="entry name" value="HATPase_RsbW-like"/>
    <property type="match status" value="1"/>
</dbReference>
<reference evidence="2 3" key="1">
    <citation type="submission" date="2017-10" db="EMBL/GenBank/DDBJ databases">
        <title>Frigbacter circumglobatus gen. nov. sp. nov., isolated from sediment cultured in situ.</title>
        <authorList>
            <person name="Zhao Z."/>
        </authorList>
    </citation>
    <scope>NUCLEOTIDE SEQUENCE [LARGE SCALE GENOMIC DNA]</scope>
    <source>
        <strain evidence="2 3">ZYL</strain>
    </source>
</reference>
<sequence>MTVLVIHDTNQTPLKAGGTTDIPGILTTCDCPFVEATSLKDALMLLTEKVGAIHTIIVNYRIIMENGNFLKQLTSTTTLRDIPLILRVDVQEQDRIKPFKHSAPYLWLQHPFTASSLYSMVLSAESEFAQRRALRREIHSRESVIGAITRGTFRIKTFDQAEALTTMLSLACPEPDRVAFGLFELLANGIEHGNLSISHEEKRELMAENKHRDEIQRRLHLPENKDKYVEIVFERESNLVTFKITDQGNGFDYDSYLEDDLLTNQTHHGRGIALARATSFDYLEYLDKGNKVLAVTKFNL</sequence>
<evidence type="ECO:0000259" key="1">
    <source>
        <dbReference type="Pfam" id="PF13581"/>
    </source>
</evidence>
<dbReference type="Pfam" id="PF13581">
    <property type="entry name" value="HATPase_c_2"/>
    <property type="match status" value="1"/>
</dbReference>
<name>A0A2G4YP40_9PROT</name>
<dbReference type="OrthoDB" id="9811749at2"/>
<dbReference type="SUPFAM" id="SSF55874">
    <property type="entry name" value="ATPase domain of HSP90 chaperone/DNA topoisomerase II/histidine kinase"/>
    <property type="match status" value="1"/>
</dbReference>